<dbReference type="PANTHER" id="PTHR31385">
    <property type="entry name" value="PUTATIVE (DUF220)-RELATED"/>
    <property type="match status" value="1"/>
</dbReference>
<feature type="domain" description="DUF220" evidence="2">
    <location>
        <begin position="166"/>
        <end position="222"/>
    </location>
</feature>
<evidence type="ECO:0000256" key="1">
    <source>
        <dbReference type="SAM" id="Coils"/>
    </source>
</evidence>
<gene>
    <name evidence="3" type="ORF">KP509_39G023000</name>
</gene>
<dbReference type="SUPFAM" id="SSF55961">
    <property type="entry name" value="Bet v1-like"/>
    <property type="match status" value="1"/>
</dbReference>
<accession>A0A8T2PZ17</accession>
<keyword evidence="4" id="KW-1185">Reference proteome</keyword>
<proteinExistence type="predicted"/>
<dbReference type="Pfam" id="PF02713">
    <property type="entry name" value="DUF220"/>
    <property type="match status" value="1"/>
</dbReference>
<dbReference type="PANTHER" id="PTHR31385:SF1">
    <property type="entry name" value="PUTATIVE (DUF220)-RELATED"/>
    <property type="match status" value="1"/>
</dbReference>
<name>A0A8T2PZ17_CERRI</name>
<dbReference type="Proteomes" id="UP000825935">
    <property type="component" value="Chromosome 39"/>
</dbReference>
<comment type="caution">
    <text evidence="3">The sequence shown here is derived from an EMBL/GenBank/DDBJ whole genome shotgun (WGS) entry which is preliminary data.</text>
</comment>
<dbReference type="InterPro" id="IPR023393">
    <property type="entry name" value="START-like_dom_sf"/>
</dbReference>
<keyword evidence="1" id="KW-0175">Coiled coil</keyword>
<dbReference type="EMBL" id="CM035444">
    <property type="protein sequence ID" value="KAH7276812.1"/>
    <property type="molecule type" value="Genomic_DNA"/>
</dbReference>
<dbReference type="Gene3D" id="3.30.530.20">
    <property type="match status" value="1"/>
</dbReference>
<dbReference type="OMA" id="PDIKERW"/>
<feature type="coiled-coil region" evidence="1">
    <location>
        <begin position="259"/>
        <end position="286"/>
    </location>
</feature>
<sequence>MTRSPEDRRAIPFISAFQNSLLEAQNTFNSVASSFFQKVLPSSRETTTSEQVNLLESQSHGSIQNGMNHEKKLKSQLEIWKQNPSWTDSSPPLKISVPKGSLCHLESVFQIGVPPDAVYNIITDPENKRVFKNIKEVTYRNILEDDGHRQLVEIEQSAIWRFLCFSGTLSVHLYVDQDRQSHTLKYHLAKEGFMKKFEGTWEVKPVYVDAPHCGLLQNPESEQLCTRSRVASEIHFQQVVQPIVVPPPPISWYVRGITKKQTESLLEDLQAEAKRLREGNESILEIERQEKHGRGIDR</sequence>
<dbReference type="OrthoDB" id="530906at2759"/>
<dbReference type="InterPro" id="IPR003863">
    <property type="entry name" value="DUF220"/>
</dbReference>
<reference evidence="3" key="1">
    <citation type="submission" date="2021-08" db="EMBL/GenBank/DDBJ databases">
        <title>WGS assembly of Ceratopteris richardii.</title>
        <authorList>
            <person name="Marchant D.B."/>
            <person name="Chen G."/>
            <person name="Jenkins J."/>
            <person name="Shu S."/>
            <person name="Leebens-Mack J."/>
            <person name="Grimwood J."/>
            <person name="Schmutz J."/>
            <person name="Soltis P."/>
            <person name="Soltis D."/>
            <person name="Chen Z.-H."/>
        </authorList>
    </citation>
    <scope>NUCLEOTIDE SEQUENCE</scope>
    <source>
        <strain evidence="3">Whitten #5841</strain>
        <tissue evidence="3">Leaf</tissue>
    </source>
</reference>
<evidence type="ECO:0000313" key="4">
    <source>
        <dbReference type="Proteomes" id="UP000825935"/>
    </source>
</evidence>
<evidence type="ECO:0000259" key="2">
    <source>
        <dbReference type="Pfam" id="PF02713"/>
    </source>
</evidence>
<dbReference type="AlphaFoldDB" id="A0A8T2PZ17"/>
<protein>
    <recommendedName>
        <fullName evidence="2">DUF220 domain-containing protein</fullName>
    </recommendedName>
</protein>
<evidence type="ECO:0000313" key="3">
    <source>
        <dbReference type="EMBL" id="KAH7276812.1"/>
    </source>
</evidence>
<organism evidence="3 4">
    <name type="scientific">Ceratopteris richardii</name>
    <name type="common">Triangle waterfern</name>
    <dbReference type="NCBI Taxonomy" id="49495"/>
    <lineage>
        <taxon>Eukaryota</taxon>
        <taxon>Viridiplantae</taxon>
        <taxon>Streptophyta</taxon>
        <taxon>Embryophyta</taxon>
        <taxon>Tracheophyta</taxon>
        <taxon>Polypodiopsida</taxon>
        <taxon>Polypodiidae</taxon>
        <taxon>Polypodiales</taxon>
        <taxon>Pteridineae</taxon>
        <taxon>Pteridaceae</taxon>
        <taxon>Parkerioideae</taxon>
        <taxon>Ceratopteris</taxon>
    </lineage>
</organism>